<comment type="caution">
    <text evidence="2">The sequence shown here is derived from an EMBL/GenBank/DDBJ whole genome shotgun (WGS) entry which is preliminary data.</text>
</comment>
<gene>
    <name evidence="2" type="ORF">TNCT_546981</name>
</gene>
<protein>
    <submittedName>
        <fullName evidence="2">Uncharacterized protein</fullName>
    </submittedName>
</protein>
<evidence type="ECO:0000256" key="1">
    <source>
        <dbReference type="SAM" id="MobiDB-lite"/>
    </source>
</evidence>
<dbReference type="AlphaFoldDB" id="A0A8X6K8Y1"/>
<feature type="compositionally biased region" description="Basic and acidic residues" evidence="1">
    <location>
        <begin position="81"/>
        <end position="96"/>
    </location>
</feature>
<name>A0A8X6K8Y1_TRICU</name>
<organism evidence="2 3">
    <name type="scientific">Trichonephila clavata</name>
    <name type="common">Joro spider</name>
    <name type="synonym">Nephila clavata</name>
    <dbReference type="NCBI Taxonomy" id="2740835"/>
    <lineage>
        <taxon>Eukaryota</taxon>
        <taxon>Metazoa</taxon>
        <taxon>Ecdysozoa</taxon>
        <taxon>Arthropoda</taxon>
        <taxon>Chelicerata</taxon>
        <taxon>Arachnida</taxon>
        <taxon>Araneae</taxon>
        <taxon>Araneomorphae</taxon>
        <taxon>Entelegynae</taxon>
        <taxon>Araneoidea</taxon>
        <taxon>Nephilidae</taxon>
        <taxon>Trichonephila</taxon>
    </lineage>
</organism>
<keyword evidence="3" id="KW-1185">Reference proteome</keyword>
<feature type="region of interest" description="Disordered" evidence="1">
    <location>
        <begin position="72"/>
        <end position="97"/>
    </location>
</feature>
<accession>A0A8X6K8Y1</accession>
<proteinExistence type="predicted"/>
<dbReference type="EMBL" id="BMAO01000383">
    <property type="protein sequence ID" value="GFQ66501.1"/>
    <property type="molecule type" value="Genomic_DNA"/>
</dbReference>
<evidence type="ECO:0000313" key="3">
    <source>
        <dbReference type="Proteomes" id="UP000887116"/>
    </source>
</evidence>
<reference evidence="2" key="1">
    <citation type="submission" date="2020-07" db="EMBL/GenBank/DDBJ databases">
        <title>Multicomponent nature underlies the extraordinary mechanical properties of spider dragline silk.</title>
        <authorList>
            <person name="Kono N."/>
            <person name="Nakamura H."/>
            <person name="Mori M."/>
            <person name="Yoshida Y."/>
            <person name="Ohtoshi R."/>
            <person name="Malay A.D."/>
            <person name="Moran D.A.P."/>
            <person name="Tomita M."/>
            <person name="Numata K."/>
            <person name="Arakawa K."/>
        </authorList>
    </citation>
    <scope>NUCLEOTIDE SEQUENCE</scope>
</reference>
<sequence length="122" mass="13944">MTAVCASHLMQDSQTIFELEGRQNYREGTYSLFLWSSCVHPNEIFSGGVGRRLRGAVASRHGCSRLSWESERTMRQPCGEAPKESPKKNAKNRDTELTGDARAYVNEKSNRGIYYYFLIRMV</sequence>
<dbReference type="Proteomes" id="UP000887116">
    <property type="component" value="Unassembled WGS sequence"/>
</dbReference>
<evidence type="ECO:0000313" key="2">
    <source>
        <dbReference type="EMBL" id="GFQ66501.1"/>
    </source>
</evidence>